<name>A0AC35ETK0_9BILA</name>
<sequence>MSDNNSNEERENADESRPPTPNPAPNEFQYAEPEPPKRFQFLFGKFNHTSEIPKRMKDQHRREREKANRLRKSCAHQNQANDSINPMAEYYSEDDMSSPFNNSGMQFQGSNSRWNPPRYNDYNSTANNDVSVRRVDEQPYERRSSIPPPSRIYGGFALPHNLPRTFNQAREAASAGTRNHVNPQNELRDSPHNQEPIRPPRLASPIPALCLNMHHLPPPPVVPIEDEHPNDAIFHYSSEMNFHPNREAFVNSQDDLQLIEDDEDLERPVETNGNDYNDNHQRLSNAGFRVHVQEPEYNHHSINQYAENGQREHGSQCDFRRDEGDAHLRPLERNHNGFNGNHRQSSNNGFVTNDIIQPRNVHEQQQPRRHHRSAIRWPENRFGQNDSQPTVQPNANDNHQEPTNTGLQPLANNAFEQQRESCPWKRVIEKWLAESEPYCHTFFYEPYSEDP</sequence>
<dbReference type="WBParaSite" id="PS1159_v2.g10580.t1">
    <property type="protein sequence ID" value="PS1159_v2.g10580.t1"/>
    <property type="gene ID" value="PS1159_v2.g10580"/>
</dbReference>
<evidence type="ECO:0000313" key="2">
    <source>
        <dbReference type="WBParaSite" id="PS1159_v2.g10580.t1"/>
    </source>
</evidence>
<organism evidence="1 2">
    <name type="scientific">Panagrolaimus sp. PS1159</name>
    <dbReference type="NCBI Taxonomy" id="55785"/>
    <lineage>
        <taxon>Eukaryota</taxon>
        <taxon>Metazoa</taxon>
        <taxon>Ecdysozoa</taxon>
        <taxon>Nematoda</taxon>
        <taxon>Chromadorea</taxon>
        <taxon>Rhabditida</taxon>
        <taxon>Tylenchina</taxon>
        <taxon>Panagrolaimomorpha</taxon>
        <taxon>Panagrolaimoidea</taxon>
        <taxon>Panagrolaimidae</taxon>
        <taxon>Panagrolaimus</taxon>
    </lineage>
</organism>
<proteinExistence type="predicted"/>
<reference evidence="2" key="1">
    <citation type="submission" date="2022-11" db="UniProtKB">
        <authorList>
            <consortium name="WormBaseParasite"/>
        </authorList>
    </citation>
    <scope>IDENTIFICATION</scope>
</reference>
<accession>A0AC35ETK0</accession>
<protein>
    <submittedName>
        <fullName evidence="2">Uncharacterized protein</fullName>
    </submittedName>
</protein>
<dbReference type="Proteomes" id="UP000887580">
    <property type="component" value="Unplaced"/>
</dbReference>
<evidence type="ECO:0000313" key="1">
    <source>
        <dbReference type="Proteomes" id="UP000887580"/>
    </source>
</evidence>